<gene>
    <name evidence="1" type="ORF">Syun_017570</name>
</gene>
<comment type="caution">
    <text evidence="1">The sequence shown here is derived from an EMBL/GenBank/DDBJ whole genome shotgun (WGS) entry which is preliminary data.</text>
</comment>
<dbReference type="Proteomes" id="UP001420932">
    <property type="component" value="Unassembled WGS sequence"/>
</dbReference>
<name>A0AAP0J798_9MAGN</name>
<protein>
    <submittedName>
        <fullName evidence="1">Uncharacterized protein</fullName>
    </submittedName>
</protein>
<proteinExistence type="predicted"/>
<keyword evidence="2" id="KW-1185">Reference proteome</keyword>
<evidence type="ECO:0000313" key="2">
    <source>
        <dbReference type="Proteomes" id="UP001420932"/>
    </source>
</evidence>
<accession>A0AAP0J798</accession>
<reference evidence="1 2" key="1">
    <citation type="submission" date="2024-01" db="EMBL/GenBank/DDBJ databases">
        <title>Genome assemblies of Stephania.</title>
        <authorList>
            <person name="Yang L."/>
        </authorList>
    </citation>
    <scope>NUCLEOTIDE SEQUENCE [LARGE SCALE GENOMIC DNA]</scope>
    <source>
        <strain evidence="1">YNDBR</strain>
        <tissue evidence="1">Leaf</tissue>
    </source>
</reference>
<organism evidence="1 2">
    <name type="scientific">Stephania yunnanensis</name>
    <dbReference type="NCBI Taxonomy" id="152371"/>
    <lineage>
        <taxon>Eukaryota</taxon>
        <taxon>Viridiplantae</taxon>
        <taxon>Streptophyta</taxon>
        <taxon>Embryophyta</taxon>
        <taxon>Tracheophyta</taxon>
        <taxon>Spermatophyta</taxon>
        <taxon>Magnoliopsida</taxon>
        <taxon>Ranunculales</taxon>
        <taxon>Menispermaceae</taxon>
        <taxon>Menispermoideae</taxon>
        <taxon>Cissampelideae</taxon>
        <taxon>Stephania</taxon>
    </lineage>
</organism>
<sequence>MSFLFIPNIKQMNGFFQLPTCSLQELPCGLRGLSDLEERRDHALLLHCCNHYTLHHLTSN</sequence>
<evidence type="ECO:0000313" key="1">
    <source>
        <dbReference type="EMBL" id="KAK9128773.1"/>
    </source>
</evidence>
<dbReference type="AlphaFoldDB" id="A0AAP0J798"/>
<dbReference type="EMBL" id="JBBNAF010000007">
    <property type="protein sequence ID" value="KAK9128773.1"/>
    <property type="molecule type" value="Genomic_DNA"/>
</dbReference>